<feature type="domain" description="Centrosomal protein CEP104 N-terminal" evidence="1">
    <location>
        <begin position="33"/>
        <end position="94"/>
    </location>
</feature>
<protein>
    <submittedName>
        <fullName evidence="2">Centrosomal protein of 104 kDa</fullName>
    </submittedName>
</protein>
<dbReference type="PANTHER" id="PTHR13371:SF0">
    <property type="entry name" value="CENTROSOMAL PROTEIN OF 104 KDA"/>
    <property type="match status" value="1"/>
</dbReference>
<gene>
    <name evidence="2" type="ORF">FQA47_007013</name>
</gene>
<dbReference type="Pfam" id="PF21038">
    <property type="entry name" value="CEP104_N"/>
    <property type="match status" value="1"/>
</dbReference>
<dbReference type="InterPro" id="IPR048739">
    <property type="entry name" value="CEP104_N"/>
</dbReference>
<reference evidence="2" key="1">
    <citation type="journal article" name="BMC Genomics">
        <title>Long-read sequencing and de novo genome assembly of marine medaka (Oryzias melastigma).</title>
        <authorList>
            <person name="Liang P."/>
            <person name="Saqib H.S.A."/>
            <person name="Ni X."/>
            <person name="Shen Y."/>
        </authorList>
    </citation>
    <scope>NUCLEOTIDE SEQUENCE</scope>
    <source>
        <strain evidence="2">Bigg-433</strain>
    </source>
</reference>
<name>A0A834C2Q7_ORYME</name>
<evidence type="ECO:0000313" key="2">
    <source>
        <dbReference type="EMBL" id="KAF6721879.1"/>
    </source>
</evidence>
<accession>A0A834C2Q7</accession>
<evidence type="ECO:0000313" key="3">
    <source>
        <dbReference type="Proteomes" id="UP000646548"/>
    </source>
</evidence>
<dbReference type="SUPFAM" id="SSF49785">
    <property type="entry name" value="Galactose-binding domain-like"/>
    <property type="match status" value="1"/>
</dbReference>
<dbReference type="Proteomes" id="UP000646548">
    <property type="component" value="Unassembled WGS sequence"/>
</dbReference>
<dbReference type="InterPro" id="IPR052607">
    <property type="entry name" value="CEP104-like"/>
</dbReference>
<proteinExistence type="predicted"/>
<dbReference type="InterPro" id="IPR008979">
    <property type="entry name" value="Galactose-bd-like_sf"/>
</dbReference>
<dbReference type="PANTHER" id="PTHR13371">
    <property type="entry name" value="GLYCINE-, GLUTAMATE-, THIENYLCYCLOHEXYLPIPERIDINE-BINDING PROTEIN"/>
    <property type="match status" value="1"/>
</dbReference>
<organism evidence="2 3">
    <name type="scientific">Oryzias melastigma</name>
    <name type="common">Marine medaka</name>
    <dbReference type="NCBI Taxonomy" id="30732"/>
    <lineage>
        <taxon>Eukaryota</taxon>
        <taxon>Metazoa</taxon>
        <taxon>Chordata</taxon>
        <taxon>Craniata</taxon>
        <taxon>Vertebrata</taxon>
        <taxon>Euteleostomi</taxon>
        <taxon>Actinopterygii</taxon>
        <taxon>Neopterygii</taxon>
        <taxon>Teleostei</taxon>
        <taxon>Neoteleostei</taxon>
        <taxon>Acanthomorphata</taxon>
        <taxon>Ovalentaria</taxon>
        <taxon>Atherinomorphae</taxon>
        <taxon>Beloniformes</taxon>
        <taxon>Adrianichthyidae</taxon>
        <taxon>Oryziinae</taxon>
        <taxon>Oryzias</taxon>
    </lineage>
</organism>
<dbReference type="EMBL" id="WKFB01000478">
    <property type="protein sequence ID" value="KAF6721879.1"/>
    <property type="molecule type" value="Genomic_DNA"/>
</dbReference>
<evidence type="ECO:0000259" key="1">
    <source>
        <dbReference type="Pfam" id="PF21038"/>
    </source>
</evidence>
<dbReference type="GO" id="GO:0005929">
    <property type="term" value="C:cilium"/>
    <property type="evidence" value="ECO:0007669"/>
    <property type="project" value="TreeGrafter"/>
</dbReference>
<comment type="caution">
    <text evidence="2">The sequence shown here is derived from an EMBL/GenBank/DDBJ whole genome shotgun (WGS) entry which is preliminary data.</text>
</comment>
<sequence length="163" mass="18819">MQKKIKFSVISSSSHEDHFSAKELLVHAPTVRGWRSSRLSSFPQHVTIQLEQRSRIRKLQLLAHQFLIPTKVEFHVGDILPYSGSSELQLRRLGVGSGALEGEQRWEDELQVGISRTDVLIERWKQSFDKLMNEEHAGEDRVCVRVTQVDRRGHRDNGPEQQK</sequence>
<dbReference type="AlphaFoldDB" id="A0A834C2Q7"/>